<evidence type="ECO:0000313" key="6">
    <source>
        <dbReference type="EMBL" id="CAE8698732.1"/>
    </source>
</evidence>
<name>A0A813KCI1_POLGL</name>
<dbReference type="InterPro" id="IPR004843">
    <property type="entry name" value="Calcineurin-like_PHP"/>
</dbReference>
<evidence type="ECO:0000259" key="5">
    <source>
        <dbReference type="Pfam" id="PF00149"/>
    </source>
</evidence>
<dbReference type="InterPro" id="IPR029052">
    <property type="entry name" value="Metallo-depent_PP-like"/>
</dbReference>
<sequence>MDQAFRGFSEQALKSLALLSVLAAVSIQLQGCGNDGDSTTTTSPPPGRKGSFLALGDWGWDPDIHGNLPSRACQQAIADSMAAKQQELGDVKFVINVGDSFYPIGVANKSDPQWDTKWRHVYSEGLRSIPWYSVYGNHDYVGDPCACADNASECAQINADIGNTSFFAMPDFSYFVDYPDIATEIIAMDTNYYTWLNHTCPDTACPSKCEANLKTRADAAYALFYQRVAASTASNLIVFSHYPTDYFPGGPYSEANKSLSWSPSWVSMHASNLPNRFHDFLPELSNASRHIEYFGGHRHNTDQSSTTSTAPNSNWLVGGGGGWGTESYGKEQGFVVGEIDANGKMTTYSVLVDFAVCEAATTTTTTTA</sequence>
<dbReference type="PANTHER" id="PTHR10161:SF14">
    <property type="entry name" value="TARTRATE-RESISTANT ACID PHOSPHATASE TYPE 5"/>
    <property type="match status" value="1"/>
</dbReference>
<organism evidence="6 7">
    <name type="scientific">Polarella glacialis</name>
    <name type="common">Dinoflagellate</name>
    <dbReference type="NCBI Taxonomy" id="89957"/>
    <lineage>
        <taxon>Eukaryota</taxon>
        <taxon>Sar</taxon>
        <taxon>Alveolata</taxon>
        <taxon>Dinophyceae</taxon>
        <taxon>Suessiales</taxon>
        <taxon>Suessiaceae</taxon>
        <taxon>Polarella</taxon>
    </lineage>
</organism>
<evidence type="ECO:0000256" key="3">
    <source>
        <dbReference type="SAM" id="MobiDB-lite"/>
    </source>
</evidence>
<feature type="domain" description="Calcineurin-like phosphoesterase" evidence="5">
    <location>
        <begin position="52"/>
        <end position="248"/>
    </location>
</feature>
<dbReference type="Proteomes" id="UP000626109">
    <property type="component" value="Unassembled WGS sequence"/>
</dbReference>
<dbReference type="InterPro" id="IPR051558">
    <property type="entry name" value="Metallophosphoesterase_PAP"/>
</dbReference>
<evidence type="ECO:0000256" key="2">
    <source>
        <dbReference type="ARBA" id="ARBA00022801"/>
    </source>
</evidence>
<reference evidence="6" key="1">
    <citation type="submission" date="2021-02" db="EMBL/GenBank/DDBJ databases">
        <authorList>
            <person name="Dougan E. K."/>
            <person name="Rhodes N."/>
            <person name="Thang M."/>
            <person name="Chan C."/>
        </authorList>
    </citation>
    <scope>NUCLEOTIDE SEQUENCE</scope>
</reference>
<dbReference type="AlphaFoldDB" id="A0A813KCI1"/>
<dbReference type="GO" id="GO:0016787">
    <property type="term" value="F:hydrolase activity"/>
    <property type="evidence" value="ECO:0007669"/>
    <property type="project" value="UniProtKB-KW"/>
</dbReference>
<dbReference type="Pfam" id="PF00149">
    <property type="entry name" value="Metallophos"/>
    <property type="match status" value="1"/>
</dbReference>
<feature type="chain" id="PRO_5032457964" description="Calcineurin-like phosphoesterase domain-containing protein" evidence="4">
    <location>
        <begin position="32"/>
        <end position="368"/>
    </location>
</feature>
<dbReference type="SUPFAM" id="SSF56300">
    <property type="entry name" value="Metallo-dependent phosphatases"/>
    <property type="match status" value="1"/>
</dbReference>
<feature type="region of interest" description="Disordered" evidence="3">
    <location>
        <begin position="297"/>
        <end position="316"/>
    </location>
</feature>
<evidence type="ECO:0000256" key="4">
    <source>
        <dbReference type="SAM" id="SignalP"/>
    </source>
</evidence>
<comment type="caution">
    <text evidence="6">The sequence shown here is derived from an EMBL/GenBank/DDBJ whole genome shotgun (WGS) entry which is preliminary data.</text>
</comment>
<accession>A0A813KCI1</accession>
<dbReference type="EMBL" id="CAJNNW010029040">
    <property type="protein sequence ID" value="CAE8698732.1"/>
    <property type="molecule type" value="Genomic_DNA"/>
</dbReference>
<keyword evidence="1 4" id="KW-0732">Signal</keyword>
<protein>
    <recommendedName>
        <fullName evidence="5">Calcineurin-like phosphoesterase domain-containing protein</fullName>
    </recommendedName>
</protein>
<evidence type="ECO:0000256" key="1">
    <source>
        <dbReference type="ARBA" id="ARBA00022729"/>
    </source>
</evidence>
<dbReference type="Gene3D" id="3.60.21.10">
    <property type="match status" value="1"/>
</dbReference>
<feature type="signal peptide" evidence="4">
    <location>
        <begin position="1"/>
        <end position="31"/>
    </location>
</feature>
<proteinExistence type="predicted"/>
<gene>
    <name evidence="6" type="ORF">PGLA2088_LOCUS30874</name>
</gene>
<dbReference type="PANTHER" id="PTHR10161">
    <property type="entry name" value="TARTRATE-RESISTANT ACID PHOSPHATASE TYPE 5"/>
    <property type="match status" value="1"/>
</dbReference>
<evidence type="ECO:0000313" key="7">
    <source>
        <dbReference type="Proteomes" id="UP000626109"/>
    </source>
</evidence>
<keyword evidence="2" id="KW-0378">Hydrolase</keyword>
<feature type="compositionally biased region" description="Polar residues" evidence="3">
    <location>
        <begin position="302"/>
        <end position="315"/>
    </location>
</feature>